<name>A0A0R1QIA9_9LACO</name>
<dbReference type="GO" id="GO:0005829">
    <property type="term" value="C:cytosol"/>
    <property type="evidence" value="ECO:0007669"/>
    <property type="project" value="TreeGrafter"/>
</dbReference>
<dbReference type="Proteomes" id="UP000051790">
    <property type="component" value="Unassembled WGS sequence"/>
</dbReference>
<dbReference type="SFLD" id="SFLDG01140">
    <property type="entry name" value="C2.B:_Phosphomannomutase_and_P"/>
    <property type="match status" value="1"/>
</dbReference>
<dbReference type="GO" id="GO:0000287">
    <property type="term" value="F:magnesium ion binding"/>
    <property type="evidence" value="ECO:0007669"/>
    <property type="project" value="TreeGrafter"/>
</dbReference>
<dbReference type="Pfam" id="PF08282">
    <property type="entry name" value="Hydrolase_3"/>
    <property type="match status" value="1"/>
</dbReference>
<dbReference type="SFLD" id="SFLDG01144">
    <property type="entry name" value="C2.B.4:_PGP_Like"/>
    <property type="match status" value="1"/>
</dbReference>
<dbReference type="PANTHER" id="PTHR10000">
    <property type="entry name" value="PHOSPHOSERINE PHOSPHATASE"/>
    <property type="match status" value="1"/>
</dbReference>
<protein>
    <submittedName>
        <fullName evidence="1">Phosphatase YidA</fullName>
    </submittedName>
</protein>
<proteinExistence type="predicted"/>
<dbReference type="RefSeq" id="WP_054714674.1">
    <property type="nucleotide sequence ID" value="NZ_AZEU01000151.1"/>
</dbReference>
<dbReference type="NCBIfam" id="TIGR01484">
    <property type="entry name" value="HAD-SF-IIB"/>
    <property type="match status" value="1"/>
</dbReference>
<organism evidence="1 2">
    <name type="scientific">Lacticaseibacillus manihotivorans DSM 13343 = JCM 12514</name>
    <dbReference type="NCBI Taxonomy" id="1423769"/>
    <lineage>
        <taxon>Bacteria</taxon>
        <taxon>Bacillati</taxon>
        <taxon>Bacillota</taxon>
        <taxon>Bacilli</taxon>
        <taxon>Lactobacillales</taxon>
        <taxon>Lactobacillaceae</taxon>
        <taxon>Lacticaseibacillus</taxon>
    </lineage>
</organism>
<dbReference type="Gene3D" id="3.30.1240.10">
    <property type="match status" value="1"/>
</dbReference>
<dbReference type="InterPro" id="IPR023214">
    <property type="entry name" value="HAD_sf"/>
</dbReference>
<dbReference type="InterPro" id="IPR000150">
    <property type="entry name" value="Cof"/>
</dbReference>
<dbReference type="AlphaFoldDB" id="A0A0R1QIA9"/>
<dbReference type="Gene3D" id="3.40.50.1000">
    <property type="entry name" value="HAD superfamily/HAD-like"/>
    <property type="match status" value="1"/>
</dbReference>
<evidence type="ECO:0000313" key="1">
    <source>
        <dbReference type="EMBL" id="KRL44525.1"/>
    </source>
</evidence>
<dbReference type="PANTHER" id="PTHR10000:SF8">
    <property type="entry name" value="HAD SUPERFAMILY HYDROLASE-LIKE, TYPE 3"/>
    <property type="match status" value="1"/>
</dbReference>
<dbReference type="NCBIfam" id="NF007806">
    <property type="entry name" value="PRK10513.1"/>
    <property type="match status" value="1"/>
</dbReference>
<gene>
    <name evidence="1" type="ORF">FD01_GL001103</name>
</gene>
<dbReference type="PATRIC" id="fig|1423769.4.peg.1193"/>
<dbReference type="GO" id="GO:0016791">
    <property type="term" value="F:phosphatase activity"/>
    <property type="evidence" value="ECO:0007669"/>
    <property type="project" value="TreeGrafter"/>
</dbReference>
<dbReference type="InterPro" id="IPR006379">
    <property type="entry name" value="HAD-SF_hydro_IIB"/>
</dbReference>
<accession>A0A0R1QIA9</accession>
<dbReference type="PROSITE" id="PS01229">
    <property type="entry name" value="COF_2"/>
    <property type="match status" value="1"/>
</dbReference>
<evidence type="ECO:0000313" key="2">
    <source>
        <dbReference type="Proteomes" id="UP000051790"/>
    </source>
</evidence>
<dbReference type="OrthoDB" id="9790031at2"/>
<dbReference type="NCBIfam" id="TIGR00099">
    <property type="entry name" value="Cof-subfamily"/>
    <property type="match status" value="1"/>
</dbReference>
<dbReference type="InterPro" id="IPR036412">
    <property type="entry name" value="HAD-like_sf"/>
</dbReference>
<dbReference type="SFLD" id="SFLDS00003">
    <property type="entry name" value="Haloacid_Dehalogenase"/>
    <property type="match status" value="1"/>
</dbReference>
<sequence>MSIKMIAIDMDGTLLDPNQQLTAETIETVKAAKTHGIKIVLCTGRPLTGLEQFFGPLGLVDPGDYAITYNGAMVQHADTKEILLQHSLSYDDFVDLTELANRLNVHSHAEDADYMYTPNADISKYSVRESYLVNMPMFYRLPDQFPHDKQFAKVMFIDEPDVLAAATAKIPADYFERYYFVNSEPFFLEALNKNASKGNAVTDLAQKLGYSMDEVMAIGDQANDLPMIKAAGCGVAMGNAIDEVKAHAQVITATNAENGVAKAIQQYAF</sequence>
<dbReference type="CDD" id="cd07516">
    <property type="entry name" value="HAD_Pase"/>
    <property type="match status" value="1"/>
</dbReference>
<dbReference type="EMBL" id="AZEU01000151">
    <property type="protein sequence ID" value="KRL44525.1"/>
    <property type="molecule type" value="Genomic_DNA"/>
</dbReference>
<dbReference type="SUPFAM" id="SSF56784">
    <property type="entry name" value="HAD-like"/>
    <property type="match status" value="1"/>
</dbReference>
<keyword evidence="2" id="KW-1185">Reference proteome</keyword>
<reference evidence="1 2" key="1">
    <citation type="journal article" date="2015" name="Genome Announc.">
        <title>Expanding the biotechnology potential of lactobacilli through comparative genomics of 213 strains and associated genera.</title>
        <authorList>
            <person name="Sun Z."/>
            <person name="Harris H.M."/>
            <person name="McCann A."/>
            <person name="Guo C."/>
            <person name="Argimon S."/>
            <person name="Zhang W."/>
            <person name="Yang X."/>
            <person name="Jeffery I.B."/>
            <person name="Cooney J.C."/>
            <person name="Kagawa T.F."/>
            <person name="Liu W."/>
            <person name="Song Y."/>
            <person name="Salvetti E."/>
            <person name="Wrobel A."/>
            <person name="Rasinkangas P."/>
            <person name="Parkhill J."/>
            <person name="Rea M.C."/>
            <person name="O'Sullivan O."/>
            <person name="Ritari J."/>
            <person name="Douillard F.P."/>
            <person name="Paul Ross R."/>
            <person name="Yang R."/>
            <person name="Briner A.E."/>
            <person name="Felis G.E."/>
            <person name="de Vos W.M."/>
            <person name="Barrangou R."/>
            <person name="Klaenhammer T.R."/>
            <person name="Caufield P.W."/>
            <person name="Cui Y."/>
            <person name="Zhang H."/>
            <person name="O'Toole P.W."/>
        </authorList>
    </citation>
    <scope>NUCLEOTIDE SEQUENCE [LARGE SCALE GENOMIC DNA]</scope>
    <source>
        <strain evidence="1 2">DSM 13343</strain>
    </source>
</reference>
<comment type="caution">
    <text evidence="1">The sequence shown here is derived from an EMBL/GenBank/DDBJ whole genome shotgun (WGS) entry which is preliminary data.</text>
</comment>